<dbReference type="Pfam" id="PF01323">
    <property type="entry name" value="DSBA"/>
    <property type="match status" value="1"/>
</dbReference>
<dbReference type="InterPro" id="IPR001853">
    <property type="entry name" value="DSBA-like_thioredoxin_dom"/>
</dbReference>
<dbReference type="GO" id="GO:0004364">
    <property type="term" value="F:glutathione transferase activity"/>
    <property type="evidence" value="ECO:0007669"/>
    <property type="project" value="TreeGrafter"/>
</dbReference>
<name>A0A370P0V3_9BURK</name>
<proteinExistence type="inferred from homology"/>
<dbReference type="GO" id="GO:0006749">
    <property type="term" value="P:glutathione metabolic process"/>
    <property type="evidence" value="ECO:0007669"/>
    <property type="project" value="TreeGrafter"/>
</dbReference>
<dbReference type="RefSeq" id="WP_115013261.1">
    <property type="nucleotide sequence ID" value="NZ_QKWJ01000003.1"/>
</dbReference>
<comment type="caution">
    <text evidence="4">The sequence shown here is derived from an EMBL/GenBank/DDBJ whole genome shotgun (WGS) entry which is preliminary data.</text>
</comment>
<keyword evidence="1 4" id="KW-0413">Isomerase</keyword>
<dbReference type="Gene3D" id="3.40.30.10">
    <property type="entry name" value="Glutaredoxin"/>
    <property type="match status" value="1"/>
</dbReference>
<keyword evidence="5" id="KW-1185">Reference proteome</keyword>
<dbReference type="GO" id="GO:0004602">
    <property type="term" value="F:glutathione peroxidase activity"/>
    <property type="evidence" value="ECO:0007669"/>
    <property type="project" value="TreeGrafter"/>
</dbReference>
<dbReference type="GO" id="GO:1901170">
    <property type="term" value="P:naphthalene catabolic process"/>
    <property type="evidence" value="ECO:0007669"/>
    <property type="project" value="InterPro"/>
</dbReference>
<dbReference type="PANTHER" id="PTHR42943:SF2">
    <property type="entry name" value="GLUTATHIONE S-TRANSFERASE KAPPA 1"/>
    <property type="match status" value="1"/>
</dbReference>
<dbReference type="InterPro" id="IPR044087">
    <property type="entry name" value="NahD-like"/>
</dbReference>
<accession>A0A370P0V3</accession>
<dbReference type="EMBL" id="QKWJ01000003">
    <property type="protein sequence ID" value="RDK11447.1"/>
    <property type="molecule type" value="Genomic_DNA"/>
</dbReference>
<reference evidence="4 5" key="1">
    <citation type="submission" date="2018-06" db="EMBL/GenBank/DDBJ databases">
        <authorList>
            <person name="Feng T."/>
            <person name="Jeon C.O."/>
        </authorList>
    </citation>
    <scope>NUCLEOTIDE SEQUENCE [LARGE SCALE GENOMIC DNA]</scope>
    <source>
        <strain evidence="4 5">S23</strain>
    </source>
</reference>
<dbReference type="SUPFAM" id="SSF52833">
    <property type="entry name" value="Thioredoxin-like"/>
    <property type="match status" value="1"/>
</dbReference>
<organism evidence="4 5">
    <name type="scientific">Cupriavidus lacunae</name>
    <dbReference type="NCBI Taxonomy" id="2666307"/>
    <lineage>
        <taxon>Bacteria</taxon>
        <taxon>Pseudomonadati</taxon>
        <taxon>Pseudomonadota</taxon>
        <taxon>Betaproteobacteria</taxon>
        <taxon>Burkholderiales</taxon>
        <taxon>Burkholderiaceae</taxon>
        <taxon>Cupriavidus</taxon>
    </lineage>
</organism>
<gene>
    <name evidence="4" type="ORF">DN412_03530</name>
</gene>
<dbReference type="InterPro" id="IPR014440">
    <property type="entry name" value="HCCAis_GSTk"/>
</dbReference>
<dbReference type="EC" id="5.99.1.4" evidence="1"/>
<comment type="catalytic activity">
    <reaction evidence="1">
        <text>2-hydroxychromene-2-carboxylate = (3E)-4-(2-hydroxyphenyl)-2-oxobut-3-enoate</text>
        <dbReference type="Rhea" id="RHEA:27401"/>
        <dbReference type="ChEBI" id="CHEBI:59350"/>
        <dbReference type="ChEBI" id="CHEBI:59353"/>
        <dbReference type="EC" id="5.99.1.4"/>
    </reaction>
</comment>
<dbReference type="InterPro" id="IPR036249">
    <property type="entry name" value="Thioredoxin-like_sf"/>
</dbReference>
<evidence type="ECO:0000313" key="4">
    <source>
        <dbReference type="EMBL" id="RDK11447.1"/>
    </source>
</evidence>
<comment type="similarity">
    <text evidence="1">Belongs to the GST superfamily. NadH family.</text>
</comment>
<dbReference type="PIRSF" id="PIRSF006386">
    <property type="entry name" value="HCCAis_GSTk"/>
    <property type="match status" value="1"/>
</dbReference>
<dbReference type="AlphaFoldDB" id="A0A370P0V3"/>
<evidence type="ECO:0000256" key="1">
    <source>
        <dbReference type="PIRNR" id="PIRNR006386"/>
    </source>
</evidence>
<dbReference type="InterPro" id="IPR051924">
    <property type="entry name" value="GST_Kappa/NadH"/>
</dbReference>
<evidence type="ECO:0000259" key="3">
    <source>
        <dbReference type="Pfam" id="PF01323"/>
    </source>
</evidence>
<dbReference type="GO" id="GO:0018845">
    <property type="term" value="F:2-hydroxychromene-2-carboxylate isomerase activity"/>
    <property type="evidence" value="ECO:0007669"/>
    <property type="project" value="UniProtKB-UniRule"/>
</dbReference>
<dbReference type="CDD" id="cd03022">
    <property type="entry name" value="DsbA_HCCA_Iso"/>
    <property type="match status" value="1"/>
</dbReference>
<feature type="active site" description="Nucleophile" evidence="2">
    <location>
        <position position="13"/>
    </location>
</feature>
<evidence type="ECO:0000313" key="5">
    <source>
        <dbReference type="Proteomes" id="UP000255165"/>
    </source>
</evidence>
<sequence length="197" mass="21738">MGKIVEFFFDVGSPAAYLAWTQLPKICDEGGGTLVFRPMLLGGVFRATGNASPVSVPAKGRYVELEYGRYARRYGVPFKTNSHFPIITLHLMRVVTGMQIRHPERFHALLAVLFKAMWVDDLDLNDPVLASRTLSEAGLSPEQVDGLVNDPQIKEALKAATEEAVTRGVFGAPTTFVNGEMFFGQDKLDFVKEALMV</sequence>
<protein>
    <recommendedName>
        <fullName evidence="1">2-hydroxychromene-2-carboxylate isomerase</fullName>
        <ecNumber evidence="1">5.99.1.4</ecNumber>
    </recommendedName>
</protein>
<dbReference type="Proteomes" id="UP000255165">
    <property type="component" value="Unassembled WGS sequence"/>
</dbReference>
<feature type="domain" description="DSBA-like thioredoxin" evidence="3">
    <location>
        <begin position="5"/>
        <end position="195"/>
    </location>
</feature>
<dbReference type="PANTHER" id="PTHR42943">
    <property type="entry name" value="GLUTATHIONE S-TRANSFERASE KAPPA"/>
    <property type="match status" value="1"/>
</dbReference>
<evidence type="ECO:0000256" key="2">
    <source>
        <dbReference type="PIRSR" id="PIRSR006386-1"/>
    </source>
</evidence>